<gene>
    <name evidence="4" type="ORF">N7472_001166</name>
</gene>
<evidence type="ECO:0000259" key="3">
    <source>
        <dbReference type="Pfam" id="PF24883"/>
    </source>
</evidence>
<dbReference type="Pfam" id="PF24809">
    <property type="entry name" value="DUF7708"/>
    <property type="match status" value="1"/>
</dbReference>
<dbReference type="InterPro" id="IPR027417">
    <property type="entry name" value="P-loop_NTPase"/>
</dbReference>
<keyword evidence="1" id="KW-0677">Repeat</keyword>
<feature type="domain" description="DUF7708" evidence="2">
    <location>
        <begin position="79"/>
        <end position="149"/>
    </location>
</feature>
<evidence type="ECO:0000256" key="1">
    <source>
        <dbReference type="ARBA" id="ARBA00022737"/>
    </source>
</evidence>
<dbReference type="OrthoDB" id="4142738at2759"/>
<accession>A0A9W9N0X0</accession>
<dbReference type="PANTHER" id="PTHR10039">
    <property type="entry name" value="AMELOGENIN"/>
    <property type="match status" value="1"/>
</dbReference>
<dbReference type="Pfam" id="PF24883">
    <property type="entry name" value="NPHP3_N"/>
    <property type="match status" value="1"/>
</dbReference>
<dbReference type="InterPro" id="IPR056125">
    <property type="entry name" value="DUF7708"/>
</dbReference>
<keyword evidence="5" id="KW-1185">Reference proteome</keyword>
<dbReference type="InterPro" id="IPR056884">
    <property type="entry name" value="NPHP3-like_N"/>
</dbReference>
<proteinExistence type="predicted"/>
<dbReference type="AlphaFoldDB" id="A0A9W9N0X0"/>
<reference evidence="4" key="1">
    <citation type="submission" date="2022-11" db="EMBL/GenBank/DDBJ databases">
        <authorList>
            <person name="Petersen C."/>
        </authorList>
    </citation>
    <scope>NUCLEOTIDE SEQUENCE</scope>
    <source>
        <strain evidence="4">IBT 16849</strain>
    </source>
</reference>
<protein>
    <recommendedName>
        <fullName evidence="6">NACHT domain-containing protein</fullName>
    </recommendedName>
</protein>
<evidence type="ECO:0000313" key="5">
    <source>
        <dbReference type="Proteomes" id="UP001150879"/>
    </source>
</evidence>
<organism evidence="4 5">
    <name type="scientific">Penicillium cf. griseofulvum</name>
    <dbReference type="NCBI Taxonomy" id="2972120"/>
    <lineage>
        <taxon>Eukaryota</taxon>
        <taxon>Fungi</taxon>
        <taxon>Dikarya</taxon>
        <taxon>Ascomycota</taxon>
        <taxon>Pezizomycotina</taxon>
        <taxon>Eurotiomycetes</taxon>
        <taxon>Eurotiomycetidae</taxon>
        <taxon>Eurotiales</taxon>
        <taxon>Aspergillaceae</taxon>
        <taxon>Penicillium</taxon>
    </lineage>
</organism>
<name>A0A9W9N0X0_9EURO</name>
<dbReference type="EMBL" id="JAPQKP010000001">
    <property type="protein sequence ID" value="KAJ5211027.1"/>
    <property type="molecule type" value="Genomic_DNA"/>
</dbReference>
<comment type="caution">
    <text evidence="4">The sequence shown here is derived from an EMBL/GenBank/DDBJ whole genome shotgun (WGS) entry which is preliminary data.</text>
</comment>
<dbReference type="Gene3D" id="3.40.50.300">
    <property type="entry name" value="P-loop containing nucleotide triphosphate hydrolases"/>
    <property type="match status" value="1"/>
</dbReference>
<evidence type="ECO:0000313" key="4">
    <source>
        <dbReference type="EMBL" id="KAJ5211027.1"/>
    </source>
</evidence>
<feature type="domain" description="Nephrocystin 3-like N-terminal" evidence="3">
    <location>
        <begin position="346"/>
        <end position="515"/>
    </location>
</feature>
<evidence type="ECO:0000259" key="2">
    <source>
        <dbReference type="Pfam" id="PF24809"/>
    </source>
</evidence>
<reference evidence="4" key="2">
    <citation type="journal article" date="2023" name="IMA Fungus">
        <title>Comparative genomic study of the Penicillium genus elucidates a diverse pangenome and 15 lateral gene transfer events.</title>
        <authorList>
            <person name="Petersen C."/>
            <person name="Sorensen T."/>
            <person name="Nielsen M.R."/>
            <person name="Sondergaard T.E."/>
            <person name="Sorensen J.L."/>
            <person name="Fitzpatrick D.A."/>
            <person name="Frisvad J.C."/>
            <person name="Nielsen K.L."/>
        </authorList>
    </citation>
    <scope>NUCLEOTIDE SEQUENCE</scope>
    <source>
        <strain evidence="4">IBT 16849</strain>
    </source>
</reference>
<sequence>MSISQDSKVSPDATNPKAGDFDATHVFEDVIQNFQNSLSSQEKSIFKEFHNPRDMLHDLQTKCKEVRNGRKLSKLCHVIERFASAWEPFFEVTSIFVQTHPEFAGIAWGAIRLVFLLGTNYTVHLEKLVTMIQRIGEMLPSYEEYFNIFVRRKKTLEEDTGSAMTLELRHHRLQKALSFVYADIVQFCQDACSLFGSKRGGTRYKPSLIADVFWKPFDSRFASLIDRMRAHQEGFKTEMQLEESKYLEFMSERQARQSSLMGKALEQIQAQAAELRQSNIDLDSKLSSQLDRLIQEKHSSHYRSGRHDSEEKEALLAKAAQVKAWVAAPDYMREYEKSRRIRLPETGTYLLDNPIYKQWRNKTKNHDVLAPDMTAPVLPNLLIVKGKPGFGKTILSSLAIEDLESCGPVFFYHFSSEKRDSCDPYHALRAVLVQLVHHFRSAKHVIDQIAVLMDSDGSGQATASDEEVLAGLSLILATVPQTFTVFDGIDECDDHEHFLELIRDISIQTSHKVLLLGRPNVEAPSKMHHLSLYLDQAWNFPDIKLYLYPKILSLQERHQIPDTLDIEGVVGVLAHRAEGMFLWAWLMIQYLNCRALSPKERLDAVLTPSIVEGLEDVYEKILSVLDRGYRKEKGQILKIFEILTAALRPVSVSELEFAIAITPGTVTEASSIIVDFETTLPVISCSLVEVGCDERVRFAHSSFRDFITSHDERQSDSPFAVNERRAHLSLSTVSLSYILHDLPSSSVCQAASSAVADHVAEIFPFAAYAHHWPQHAIQGLRAKASKSVPTSEIDAQDNLFGILTKFFNHPLSVTAWIETSWLFQSEPSLTALADVCSETILPGPQSFLETGSIALTMLREASSNLDDLKAEWNHLLRNDPQAIWGPSITAFSTSPYWYQTEETIVSSMLPMEATGSYQKGSAHWSILVQSQLSSSGIDFGVVIMIPSRSYLLAIDALSGEAKRTSRGRGWTFLSTSERDRIARMCCTGWRVRLQRRRVHDEKIIMDIDVELPEQQIFDMLQQSLASETPHRFAVPVCLSCDLNRLVILDSILSIRNVLPEDSSPPIPQWRLQCLDRGFSIRTQREDSVLSITFARNASAFAFVSASRNPGTINYKRIQVWSNVAADDDWPRFECKGEVLASGMRSPGFTPKELFAFHPWLPLIAYCEWRSIIIWNYNEVASFYMDRKY</sequence>
<evidence type="ECO:0008006" key="6">
    <source>
        <dbReference type="Google" id="ProtNLM"/>
    </source>
</evidence>
<dbReference type="Proteomes" id="UP001150879">
    <property type="component" value="Unassembled WGS sequence"/>
</dbReference>